<dbReference type="Pfam" id="PF00135">
    <property type="entry name" value="COesterase"/>
    <property type="match status" value="1"/>
</dbReference>
<gene>
    <name evidence="5" type="ORF">E2R57_21265</name>
</gene>
<dbReference type="OrthoDB" id="3199405at2"/>
<name>A0A4R5XJZ8_9MICC</name>
<dbReference type="AlphaFoldDB" id="A0A4R5XJZ8"/>
<dbReference type="GO" id="GO:0016787">
    <property type="term" value="F:hydrolase activity"/>
    <property type="evidence" value="ECO:0007669"/>
    <property type="project" value="UniProtKB-KW"/>
</dbReference>
<dbReference type="Proteomes" id="UP000294621">
    <property type="component" value="Unassembled WGS sequence"/>
</dbReference>
<evidence type="ECO:0000256" key="3">
    <source>
        <dbReference type="RuleBase" id="RU361235"/>
    </source>
</evidence>
<evidence type="ECO:0000256" key="1">
    <source>
        <dbReference type="ARBA" id="ARBA00005964"/>
    </source>
</evidence>
<dbReference type="InterPro" id="IPR029058">
    <property type="entry name" value="AB_hydrolase_fold"/>
</dbReference>
<dbReference type="InterPro" id="IPR050309">
    <property type="entry name" value="Type-B_Carboxylest/Lipase"/>
</dbReference>
<proteinExistence type="inferred from homology"/>
<dbReference type="Gene3D" id="3.40.50.1820">
    <property type="entry name" value="alpha/beta hydrolase"/>
    <property type="match status" value="1"/>
</dbReference>
<evidence type="ECO:0000256" key="2">
    <source>
        <dbReference type="ARBA" id="ARBA00022801"/>
    </source>
</evidence>
<dbReference type="InterPro" id="IPR019826">
    <property type="entry name" value="Carboxylesterase_B_AS"/>
</dbReference>
<dbReference type="EMBL" id="SMZQ01000021">
    <property type="protein sequence ID" value="TDL31603.1"/>
    <property type="molecule type" value="Genomic_DNA"/>
</dbReference>
<dbReference type="SUPFAM" id="SSF53474">
    <property type="entry name" value="alpha/beta-Hydrolases"/>
    <property type="match status" value="1"/>
</dbReference>
<accession>A0A4R5XJZ8</accession>
<comment type="similarity">
    <text evidence="1 3">Belongs to the type-B carboxylesterase/lipase family.</text>
</comment>
<dbReference type="PANTHER" id="PTHR11559">
    <property type="entry name" value="CARBOXYLESTERASE"/>
    <property type="match status" value="1"/>
</dbReference>
<dbReference type="PROSITE" id="PS00122">
    <property type="entry name" value="CARBOXYLESTERASE_B_1"/>
    <property type="match status" value="1"/>
</dbReference>
<evidence type="ECO:0000313" key="6">
    <source>
        <dbReference type="Proteomes" id="UP000294621"/>
    </source>
</evidence>
<dbReference type="RefSeq" id="WP_133352466.1">
    <property type="nucleotide sequence ID" value="NZ_SMZQ01000021.1"/>
</dbReference>
<evidence type="ECO:0000313" key="5">
    <source>
        <dbReference type="EMBL" id="TDL31603.1"/>
    </source>
</evidence>
<dbReference type="InterPro" id="IPR002018">
    <property type="entry name" value="CarbesteraseB"/>
</dbReference>
<dbReference type="EC" id="3.1.1.-" evidence="3"/>
<keyword evidence="2 3" id="KW-0378">Hydrolase</keyword>
<comment type="caution">
    <text evidence="5">The sequence shown here is derived from an EMBL/GenBank/DDBJ whole genome shotgun (WGS) entry which is preliminary data.</text>
</comment>
<evidence type="ECO:0000259" key="4">
    <source>
        <dbReference type="Pfam" id="PF00135"/>
    </source>
</evidence>
<reference evidence="5 6" key="1">
    <citation type="submission" date="2019-03" db="EMBL/GenBank/DDBJ databases">
        <title>Genome Sequencing and Assembly of Various Microbes Isolated from Partially Reclaimed Soil and Acid Mine Drainage (AMD) Site.</title>
        <authorList>
            <person name="Steinbock B."/>
            <person name="Bechtold R."/>
            <person name="Sevigny J.L."/>
            <person name="Thomas D."/>
            <person name="Cuthill L.R."/>
            <person name="Aveiro Johannsen E.J."/>
            <person name="Thomas K."/>
            <person name="Ghosh A."/>
        </authorList>
    </citation>
    <scope>NUCLEOTIDE SEQUENCE [LARGE SCALE GENOMIC DNA]</scope>
    <source>
        <strain evidence="5 6">S-A1</strain>
    </source>
</reference>
<organism evidence="5 6">
    <name type="scientific">Arthrobacter nitrophenolicus</name>
    <dbReference type="NCBI Taxonomy" id="683150"/>
    <lineage>
        <taxon>Bacteria</taxon>
        <taxon>Bacillati</taxon>
        <taxon>Actinomycetota</taxon>
        <taxon>Actinomycetes</taxon>
        <taxon>Micrococcales</taxon>
        <taxon>Micrococcaceae</taxon>
        <taxon>Arthrobacter</taxon>
    </lineage>
</organism>
<feature type="domain" description="Carboxylesterase type B" evidence="4">
    <location>
        <begin position="4"/>
        <end position="485"/>
    </location>
</feature>
<protein>
    <recommendedName>
        <fullName evidence="3">Carboxylic ester hydrolase</fullName>
        <ecNumber evidence="3">3.1.1.-</ecNumber>
    </recommendedName>
</protein>
<sequence>MTETVATTRQGAVRGVIKGGTISWRGIRYASPPTRPLRWLAPQPPEHWEGILDVDRFPTRAPQVLAAELVPPGGATPSDDDSPMGEDCLFLNITAQAQPTDSPCPVLVWFHGGGYTWGSGANFIGDGTALALEGIIVVTVNYRLGALGFLKLDHLLGEQYASSANAGLLDQIAALKWVRDNVAAFGGDPSRITIAGVSAGAKSVANLMASPMAEGLFQRGIIQSGGEHLNTPDTAEQVTAGLLRTLGLSPANAAELLTMPVDVILAAQQEIAAGVRATWVWRPTVDGTVLPEAPVHAFAKGLAKGINIMAGVTANEAGSYDLADPSASEQSPRVLREIFGDEGEQVLDTYRRTFPGADERQLHCAVLADERYGIPTIRLLDSQSDNASCWRYRFDAPSPGYPKEKWGFHGADVPFVWDIGLEGADPALQTLASGIRQAWTSFIHHGKPESADLPFWPEYRQTERWTMLLDTTTTVVPDPRQQQRQAWETAKWQPDTWWEFPALHPTNTTSDE</sequence>